<accession>A0A3M7PQW1</accession>
<dbReference type="EMBL" id="REGN01009497">
    <property type="protein sequence ID" value="RNA01048.1"/>
    <property type="molecule type" value="Genomic_DNA"/>
</dbReference>
<sequence length="96" mass="11277">MFQQKLDWYKDIRKILSMKKTPIISKFKSSVMISAELNLMMCQKIFIGKFNSIVQSCSIIERGNTRRITIGQLYLVKESSTGYPIKSTYYIKLHQF</sequence>
<reference evidence="1 2" key="1">
    <citation type="journal article" date="2018" name="Sci. Rep.">
        <title>Genomic signatures of local adaptation to the degree of environmental predictability in rotifers.</title>
        <authorList>
            <person name="Franch-Gras L."/>
            <person name="Hahn C."/>
            <person name="Garcia-Roger E.M."/>
            <person name="Carmona M.J."/>
            <person name="Serra M."/>
            <person name="Gomez A."/>
        </authorList>
    </citation>
    <scope>NUCLEOTIDE SEQUENCE [LARGE SCALE GENOMIC DNA]</scope>
    <source>
        <strain evidence="1">HYR1</strain>
    </source>
</reference>
<name>A0A3M7PQW1_BRAPC</name>
<proteinExistence type="predicted"/>
<organism evidence="1 2">
    <name type="scientific">Brachionus plicatilis</name>
    <name type="common">Marine rotifer</name>
    <name type="synonym">Brachionus muelleri</name>
    <dbReference type="NCBI Taxonomy" id="10195"/>
    <lineage>
        <taxon>Eukaryota</taxon>
        <taxon>Metazoa</taxon>
        <taxon>Spiralia</taxon>
        <taxon>Gnathifera</taxon>
        <taxon>Rotifera</taxon>
        <taxon>Eurotatoria</taxon>
        <taxon>Monogononta</taxon>
        <taxon>Pseudotrocha</taxon>
        <taxon>Ploima</taxon>
        <taxon>Brachionidae</taxon>
        <taxon>Brachionus</taxon>
    </lineage>
</organism>
<dbReference type="AlphaFoldDB" id="A0A3M7PQW1"/>
<keyword evidence="2" id="KW-1185">Reference proteome</keyword>
<dbReference type="Proteomes" id="UP000276133">
    <property type="component" value="Unassembled WGS sequence"/>
</dbReference>
<evidence type="ECO:0000313" key="1">
    <source>
        <dbReference type="EMBL" id="RNA01048.1"/>
    </source>
</evidence>
<protein>
    <submittedName>
        <fullName evidence="1">Uncharacterized protein</fullName>
    </submittedName>
</protein>
<evidence type="ECO:0000313" key="2">
    <source>
        <dbReference type="Proteomes" id="UP000276133"/>
    </source>
</evidence>
<comment type="caution">
    <text evidence="1">The sequence shown here is derived from an EMBL/GenBank/DDBJ whole genome shotgun (WGS) entry which is preliminary data.</text>
</comment>
<gene>
    <name evidence="1" type="ORF">BpHYR1_019769</name>
</gene>